<feature type="region of interest" description="Disordered" evidence="2">
    <location>
        <begin position="628"/>
        <end position="648"/>
    </location>
</feature>
<keyword evidence="1" id="KW-1133">Transmembrane helix</keyword>
<feature type="compositionally biased region" description="Basic residues" evidence="2">
    <location>
        <begin position="628"/>
        <end position="637"/>
    </location>
</feature>
<comment type="similarity">
    <text evidence="1">Belongs to the pecanex family.</text>
</comment>
<protein>
    <recommendedName>
        <fullName evidence="1">Pecanex-like protein</fullName>
    </recommendedName>
</protein>
<feature type="compositionally biased region" description="Low complexity" evidence="2">
    <location>
        <begin position="548"/>
        <end position="558"/>
    </location>
</feature>
<organism evidence="3">
    <name type="scientific">Photinus pyralis</name>
    <name type="common">Common eastern firefly</name>
    <name type="synonym">Lampyris pyralis</name>
    <dbReference type="NCBI Taxonomy" id="7054"/>
    <lineage>
        <taxon>Eukaryota</taxon>
        <taxon>Metazoa</taxon>
        <taxon>Ecdysozoa</taxon>
        <taxon>Arthropoda</taxon>
        <taxon>Hexapoda</taxon>
        <taxon>Insecta</taxon>
        <taxon>Pterygota</taxon>
        <taxon>Neoptera</taxon>
        <taxon>Endopterygota</taxon>
        <taxon>Coleoptera</taxon>
        <taxon>Polyphaga</taxon>
        <taxon>Elateriformia</taxon>
        <taxon>Elateroidea</taxon>
        <taxon>Lampyridae</taxon>
        <taxon>Lampyrinae</taxon>
        <taxon>Photinus</taxon>
    </lineage>
</organism>
<dbReference type="GO" id="GO:0016020">
    <property type="term" value="C:membrane"/>
    <property type="evidence" value="ECO:0007669"/>
    <property type="project" value="UniProtKB-SubCell"/>
</dbReference>
<feature type="transmembrane region" description="Helical" evidence="1">
    <location>
        <begin position="66"/>
        <end position="87"/>
    </location>
</feature>
<dbReference type="PANTHER" id="PTHR12372">
    <property type="entry name" value="PECANEX"/>
    <property type="match status" value="1"/>
</dbReference>
<dbReference type="PANTHER" id="PTHR12372:SF7">
    <property type="entry name" value="PROTEIN PECANEX"/>
    <property type="match status" value="1"/>
</dbReference>
<sequence>MIDEPRMGSQTLEILRQGIWASLTGGWFYDPHQDVFCNTFHLYLWLLLLCLPFSIYVYFPPSPITWYFYCGIVSLTFTAVKLVNYGLHHMYDTTECIQEDVKEEEWNMEKKEDEGIELQVLSKKNVEDTSQPNRSLANIESGVVPTTDADSLESGEFQQLEVANCKSGSVIDLKAEVHHKNSSESSEELAIQPIIEVLPYQSEVRDHDNVSHSNQSKKLKRDSSFVLPSIDDEVKCKRSNSHKLQRHFSGDTQDSGLLLERHRPSFPNVVSEHTSPKLVRTSRRHSNFTNSSFSFIPNSTNNMKPTGSLELGYIDQNPNQMLTCEGFYFKPNVNRRGGVRRIRSTALETSCPPPVLTIHPNSLEILGCNTTKTKNPLPPPSSTLVRNQHLNLCPYYGSEIVYPIAEQSDEHQTSHGPDSDLDSLPRNSDSDYDENNEDSHSSLLVRLHHVDSVKMIRAVRTLPHADKDLCHLREYFPKDSEKCDLNSSCNLSVSSNKSDDIDRTSATSKDALLDNNDNSNSSATPEMQDARTDCYATDNECSDKKLSDSNTSESSTSVECEESVLEKGDMSRSSTVKLKSSDKEIDNPYLDCKKFLDDIDLTESKYLETKNEVLVTNFDEITNSVKRRNRRNRKRKCSSCGKPEDGGTRSSLVELDLDLLFDDENDHISRRSMERHKRDDWSSSTTVSLEHDVSKVLQEPAPSTRNLGAIPKKCMSANYHHERERPRIISALAKSESEKTNRRKHDKYLDNRNAHRSRSIKENKLTQTLRQTENVVEGLECLVIPTHAPARLRKLSVTRRSNLKMIKPSTDCYQEASSSSSNNELSTLLPSNPLLSAFLASRRDAPAICVSLPARDSTRLDKRASSCRQGRLKRNTRVHRRALHSSHPNHETKSNQRDLAIASTISSGHGTHRAKSFEDTSHGSVHCFVDEHGNWITYTFDEKSVVMQH</sequence>
<dbReference type="InterPro" id="IPR039797">
    <property type="entry name" value="Pecanex"/>
</dbReference>
<dbReference type="GO" id="GO:0005783">
    <property type="term" value="C:endoplasmic reticulum"/>
    <property type="evidence" value="ECO:0007669"/>
    <property type="project" value="TreeGrafter"/>
</dbReference>
<dbReference type="EMBL" id="GEZM01100109">
    <property type="protein sequence ID" value="JAV53017.1"/>
    <property type="molecule type" value="Transcribed_RNA"/>
</dbReference>
<name>A0A1Y1K2E8_PHOPY</name>
<dbReference type="GO" id="GO:0007029">
    <property type="term" value="P:endoplasmic reticulum organization"/>
    <property type="evidence" value="ECO:0007669"/>
    <property type="project" value="TreeGrafter"/>
</dbReference>
<feature type="compositionally biased region" description="Low complexity" evidence="2">
    <location>
        <begin position="513"/>
        <end position="523"/>
    </location>
</feature>
<dbReference type="EMBL" id="GEZM01100100">
    <property type="protein sequence ID" value="JAV53044.1"/>
    <property type="molecule type" value="Transcribed_RNA"/>
</dbReference>
<feature type="region of interest" description="Disordered" evidence="2">
    <location>
        <begin position="408"/>
        <end position="439"/>
    </location>
</feature>
<evidence type="ECO:0000313" key="3">
    <source>
        <dbReference type="EMBL" id="JAV53017.1"/>
    </source>
</evidence>
<evidence type="ECO:0000256" key="2">
    <source>
        <dbReference type="SAM" id="MobiDB-lite"/>
    </source>
</evidence>
<comment type="caution">
    <text evidence="1">Lacks conserved residue(s) required for the propagation of feature annotation.</text>
</comment>
<evidence type="ECO:0000256" key="1">
    <source>
        <dbReference type="RuleBase" id="RU367089"/>
    </source>
</evidence>
<reference evidence="3" key="1">
    <citation type="journal article" date="2016" name="Sci. Rep.">
        <title>Molecular characterization of firefly nuptial gifts: a multi-omics approach sheds light on postcopulatory sexual selection.</title>
        <authorList>
            <person name="Al-Wathiqui N."/>
            <person name="Fallon T.R."/>
            <person name="South A."/>
            <person name="Weng J.K."/>
            <person name="Lewis S.M."/>
        </authorList>
    </citation>
    <scope>NUCLEOTIDE SEQUENCE</scope>
</reference>
<feature type="region of interest" description="Disordered" evidence="2">
    <location>
        <begin position="492"/>
        <end position="566"/>
    </location>
</feature>
<proteinExistence type="inferred from homology"/>
<accession>A0A1Y1K2E8</accession>
<dbReference type="EMBL" id="GEZM01100104">
    <property type="protein sequence ID" value="JAV53029.1"/>
    <property type="molecule type" value="Transcribed_RNA"/>
</dbReference>
<feature type="transmembrane region" description="Helical" evidence="1">
    <location>
        <begin position="40"/>
        <end position="59"/>
    </location>
</feature>
<comment type="subcellular location">
    <subcellularLocation>
        <location evidence="1">Membrane</location>
        <topology evidence="1">Multi-pass membrane protein</topology>
    </subcellularLocation>
</comment>
<dbReference type="AlphaFoldDB" id="A0A1Y1K2E8"/>
<keyword evidence="1" id="KW-0812">Transmembrane</keyword>
<keyword evidence="1" id="KW-0472">Membrane</keyword>